<evidence type="ECO:0000259" key="2">
    <source>
        <dbReference type="PROSITE" id="PS50238"/>
    </source>
</evidence>
<evidence type="ECO:0000313" key="3">
    <source>
        <dbReference type="EMBL" id="GAA56472.1"/>
    </source>
</evidence>
<dbReference type="Gene3D" id="1.10.555.10">
    <property type="entry name" value="Rho GTPase activation protein"/>
    <property type="match status" value="1"/>
</dbReference>
<dbReference type="Proteomes" id="UP000008909">
    <property type="component" value="Unassembled WGS sequence"/>
</dbReference>
<reference evidence="3" key="1">
    <citation type="journal article" date="2011" name="Genome Biol.">
        <title>The draft genome of the carcinogenic human liver fluke Clonorchis sinensis.</title>
        <authorList>
            <person name="Wang X."/>
            <person name="Chen W."/>
            <person name="Huang Y."/>
            <person name="Sun J."/>
            <person name="Men J."/>
            <person name="Liu H."/>
            <person name="Luo F."/>
            <person name="Guo L."/>
            <person name="Lv X."/>
            <person name="Deng C."/>
            <person name="Zhou C."/>
            <person name="Fan Y."/>
            <person name="Li X."/>
            <person name="Huang L."/>
            <person name="Hu Y."/>
            <person name="Liang C."/>
            <person name="Hu X."/>
            <person name="Xu J."/>
            <person name="Yu X."/>
        </authorList>
    </citation>
    <scope>NUCLEOTIDE SEQUENCE [LARGE SCALE GENOMIC DNA]</scope>
    <source>
        <strain evidence="3">Henan</strain>
    </source>
</reference>
<sequence length="950" mass="108703">MATAGKRHSETRFVTIAASKALRGPDIPYMYLLGSPCGVSLPERIDYLQILHQWTINRADELLCRWRIYNSQRRNLHFRLESFRGNNFTLKLASPDGVLLSEYDTETNLNVVYGTSDNETVLDMLSTCTRDTTKTFQSYPTMLSQLDRIIESMDRKSKRFECTLTEKFNFCVIENLSSYSVKFEDGIRTYVTDQTKQDGQFGSEHLSTNDDETVSINITNEDDTETSRIGSCLTITCSYASEQSLATCSHIFHSSSKEPEETNQDTRLYSRFGNLFAELIEGLKSCRWSTVGRSKSDRSTSKRRKWNAEKVASTSGVIGAATSTYTLLKRSAKCAYRVLQNAQSECADELGVRTIQAGFMVISPYVAPKRNIIRSPWSHYAHFHSFAKIKHGRNLASRVRKIFTDTVLAGDLKYTLRNLIEKGYPDPSTMAFEVFWASDAQANLLNKPCPPHHIKDGIITSYDNWIFPMSKRQRYIPEGISLLRKCPCFLCEGEKLSRTIVVFGIHSLSDVTVGHLVVKRDGEWMFVLSVNWMVRTNATCLVPQLTPRARHTTIPLPTWSTEPDQVNPIYAEKMKAYFVLIVGRQQRRQSISTVFRSVDDMRINMDPVTMELVKHGPAYPMGVFPSTHLDLSIVNPTVKVHEFRCRFPSSFLALITNYLGYLIFSPEDTKEIQNALIKEAKASRDNSREHSYARSFSGCSSPAQRRRRSSRTGRVDKELEHWYTVVHTLLLYLLENKRYKQRFILRRPGNQSNMNELERKLFPPRLNIWICSKDQTDELVRRPAMVPEILSILRDYDTSVLASVLARVLRPHGVGLIPCYLRSLFLQLVSNTMESEIHQRRAIRLLFQLVPTRLLRMVIRPVFELLAGIANEPTCEVDEYSLAVLFSPILFLDQSTTTPASLANPLPARAVELLVRTALRDLQSHQSLDRTFRVPVLFQKDCMRNLTQHM</sequence>
<evidence type="ECO:0000256" key="1">
    <source>
        <dbReference type="SAM" id="MobiDB-lite"/>
    </source>
</evidence>
<proteinExistence type="predicted"/>
<organism evidence="3 4">
    <name type="scientific">Clonorchis sinensis</name>
    <name type="common">Chinese liver fluke</name>
    <dbReference type="NCBI Taxonomy" id="79923"/>
    <lineage>
        <taxon>Eukaryota</taxon>
        <taxon>Metazoa</taxon>
        <taxon>Spiralia</taxon>
        <taxon>Lophotrochozoa</taxon>
        <taxon>Platyhelminthes</taxon>
        <taxon>Trematoda</taxon>
        <taxon>Digenea</taxon>
        <taxon>Opisthorchiida</taxon>
        <taxon>Opisthorchiata</taxon>
        <taxon>Opisthorchiidae</taxon>
        <taxon>Clonorchis</taxon>
    </lineage>
</organism>
<dbReference type="PROSITE" id="PS50238">
    <property type="entry name" value="RHOGAP"/>
    <property type="match status" value="1"/>
</dbReference>
<reference key="2">
    <citation type="submission" date="2011-10" db="EMBL/GenBank/DDBJ databases">
        <title>The genome and transcriptome sequence of Clonorchis sinensis provide insights into the carcinogenic liver fluke.</title>
        <authorList>
            <person name="Wang X."/>
            <person name="Huang Y."/>
            <person name="Chen W."/>
            <person name="Liu H."/>
            <person name="Guo L."/>
            <person name="Chen Y."/>
            <person name="Luo F."/>
            <person name="Zhou W."/>
            <person name="Sun J."/>
            <person name="Mao Q."/>
            <person name="Liang P."/>
            <person name="Zhou C."/>
            <person name="Tian Y."/>
            <person name="Men J."/>
            <person name="Lv X."/>
            <person name="Huang L."/>
            <person name="Zhou J."/>
            <person name="Hu Y."/>
            <person name="Li R."/>
            <person name="Zhang F."/>
            <person name="Lei H."/>
            <person name="Li X."/>
            <person name="Hu X."/>
            <person name="Liang C."/>
            <person name="Xu J."/>
            <person name="Wu Z."/>
            <person name="Yu X."/>
        </authorList>
    </citation>
    <scope>NUCLEOTIDE SEQUENCE</scope>
    <source>
        <strain>Henan</strain>
    </source>
</reference>
<dbReference type="SUPFAM" id="SSF48350">
    <property type="entry name" value="GTPase activation domain, GAP"/>
    <property type="match status" value="1"/>
</dbReference>
<feature type="domain" description="Rho-GAP" evidence="2">
    <location>
        <begin position="717"/>
        <end position="922"/>
    </location>
</feature>
<accession>G7YU42</accession>
<dbReference type="InterPro" id="IPR008936">
    <property type="entry name" value="Rho_GTPase_activation_prot"/>
</dbReference>
<feature type="region of interest" description="Disordered" evidence="1">
    <location>
        <begin position="688"/>
        <end position="712"/>
    </location>
</feature>
<dbReference type="EMBL" id="DF144266">
    <property type="protein sequence ID" value="GAA56472.1"/>
    <property type="molecule type" value="Genomic_DNA"/>
</dbReference>
<evidence type="ECO:0000313" key="4">
    <source>
        <dbReference type="Proteomes" id="UP000008909"/>
    </source>
</evidence>
<dbReference type="GO" id="GO:0007165">
    <property type="term" value="P:signal transduction"/>
    <property type="evidence" value="ECO:0007669"/>
    <property type="project" value="InterPro"/>
</dbReference>
<gene>
    <name evidence="3" type="ORF">CLF_110961</name>
</gene>
<protein>
    <recommendedName>
        <fullName evidence="2">Rho-GAP domain-containing protein</fullName>
    </recommendedName>
</protein>
<dbReference type="AlphaFoldDB" id="G7YU42"/>
<feature type="non-terminal residue" evidence="3">
    <location>
        <position position="950"/>
    </location>
</feature>
<name>G7YU42_CLOSI</name>
<keyword evidence="4" id="KW-1185">Reference proteome</keyword>
<dbReference type="InterPro" id="IPR000198">
    <property type="entry name" value="RhoGAP_dom"/>
</dbReference>